<sequence>MDNLLCDESWLLDPPTPEPLPNFHLSTHNDHNVAAMISPAMDAAKVEEAISMDLEKELCYCNNNGDKFVECFVSKKLTEARSQTVQWLIQTRNRLNLSFETLFSAANCFDRFVYVSSCDEWTNWMVELVTMTSLSIASKFNEVTSPTLEELQMYDLNHMFNYNTVLEMELIMLRALEWRVNSVTSLSFSQIFVSKIGLTGNHMLMNRITDHLLDDLYDLKMLQYSPSIVAVAAMWNVLDQEKAVRDENIGILMNLFGQEHKEKIVKCVNVMKSRNMDHWMLGRKSFEVKSLLSALKRVEIKNNGNYHGEDLSAIFQILRSEGSDKKRERDGNHQDQIRPAKRKTFVMSK</sequence>
<feature type="domain" description="Cyclin-like" evidence="5">
    <location>
        <begin position="86"/>
        <end position="174"/>
    </location>
</feature>
<dbReference type="GO" id="GO:0051301">
    <property type="term" value="P:cell division"/>
    <property type="evidence" value="ECO:0007669"/>
    <property type="project" value="UniProtKB-KW"/>
</dbReference>
<keyword evidence="2" id="KW-0131">Cell cycle</keyword>
<comment type="similarity">
    <text evidence="3">Belongs to the cyclin family.</text>
</comment>
<dbReference type="InterPro" id="IPR006671">
    <property type="entry name" value="Cyclin_N"/>
</dbReference>
<evidence type="ECO:0000256" key="3">
    <source>
        <dbReference type="RuleBase" id="RU000383"/>
    </source>
</evidence>
<dbReference type="InterPro" id="IPR036915">
    <property type="entry name" value="Cyclin-like_sf"/>
</dbReference>
<feature type="region of interest" description="Disordered" evidence="4">
    <location>
        <begin position="322"/>
        <end position="349"/>
    </location>
</feature>
<dbReference type="SUPFAM" id="SSF47954">
    <property type="entry name" value="Cyclin-like"/>
    <property type="match status" value="2"/>
</dbReference>
<dbReference type="AlphaFoldDB" id="A0ABD1A1T5"/>
<dbReference type="FunFam" id="1.10.472.10:FF:000278">
    <property type="entry name" value="Putative cyclin-D7-1"/>
    <property type="match status" value="1"/>
</dbReference>
<dbReference type="InterPro" id="IPR013763">
    <property type="entry name" value="Cyclin-like_dom"/>
</dbReference>
<dbReference type="CDD" id="cd20544">
    <property type="entry name" value="CYCLIN_AtCycD-like_rpt2"/>
    <property type="match status" value="1"/>
</dbReference>
<evidence type="ECO:0000256" key="4">
    <source>
        <dbReference type="SAM" id="MobiDB-lite"/>
    </source>
</evidence>
<organism evidence="6 7">
    <name type="scientific">Cardamine amara subsp. amara</name>
    <dbReference type="NCBI Taxonomy" id="228776"/>
    <lineage>
        <taxon>Eukaryota</taxon>
        <taxon>Viridiplantae</taxon>
        <taxon>Streptophyta</taxon>
        <taxon>Embryophyta</taxon>
        <taxon>Tracheophyta</taxon>
        <taxon>Spermatophyta</taxon>
        <taxon>Magnoliopsida</taxon>
        <taxon>eudicotyledons</taxon>
        <taxon>Gunneridae</taxon>
        <taxon>Pentapetalae</taxon>
        <taxon>rosids</taxon>
        <taxon>malvids</taxon>
        <taxon>Brassicales</taxon>
        <taxon>Brassicaceae</taxon>
        <taxon>Cardamineae</taxon>
        <taxon>Cardamine</taxon>
    </lineage>
</organism>
<evidence type="ECO:0000256" key="2">
    <source>
        <dbReference type="ARBA" id="ARBA00023306"/>
    </source>
</evidence>
<feature type="compositionally biased region" description="Basic residues" evidence="4">
    <location>
        <begin position="339"/>
        <end position="349"/>
    </location>
</feature>
<comment type="caution">
    <text evidence="6">The sequence shown here is derived from an EMBL/GenBank/DDBJ whole genome shotgun (WGS) entry which is preliminary data.</text>
</comment>
<dbReference type="InterPro" id="IPR039361">
    <property type="entry name" value="Cyclin"/>
</dbReference>
<protein>
    <submittedName>
        <fullName evidence="6">Cyclin-D7-1</fullName>
    </submittedName>
</protein>
<evidence type="ECO:0000313" key="6">
    <source>
        <dbReference type="EMBL" id="KAL1200558.1"/>
    </source>
</evidence>
<feature type="compositionally biased region" description="Basic and acidic residues" evidence="4">
    <location>
        <begin position="322"/>
        <end position="338"/>
    </location>
</feature>
<dbReference type="Proteomes" id="UP001558713">
    <property type="component" value="Unassembled WGS sequence"/>
</dbReference>
<dbReference type="SMART" id="SM00385">
    <property type="entry name" value="CYCLIN"/>
    <property type="match status" value="1"/>
</dbReference>
<gene>
    <name evidence="6" type="ORF">V5N11_032958</name>
</gene>
<dbReference type="Gene3D" id="1.10.472.10">
    <property type="entry name" value="Cyclin-like"/>
    <property type="match status" value="2"/>
</dbReference>
<reference evidence="6 7" key="1">
    <citation type="submission" date="2024-04" db="EMBL/GenBank/DDBJ databases">
        <title>Genome assembly C_amara_ONT_v2.</title>
        <authorList>
            <person name="Yant L."/>
            <person name="Moore C."/>
            <person name="Slenker M."/>
        </authorList>
    </citation>
    <scope>NUCLEOTIDE SEQUENCE [LARGE SCALE GENOMIC DNA]</scope>
    <source>
        <tissue evidence="6">Leaf</tissue>
    </source>
</reference>
<keyword evidence="3" id="KW-0195">Cyclin</keyword>
<dbReference type="EMBL" id="JBANAX010000615">
    <property type="protein sequence ID" value="KAL1200558.1"/>
    <property type="molecule type" value="Genomic_DNA"/>
</dbReference>
<evidence type="ECO:0000256" key="1">
    <source>
        <dbReference type="ARBA" id="ARBA00022618"/>
    </source>
</evidence>
<dbReference type="PANTHER" id="PTHR10177">
    <property type="entry name" value="CYCLINS"/>
    <property type="match status" value="1"/>
</dbReference>
<name>A0ABD1A1T5_CARAN</name>
<evidence type="ECO:0000259" key="5">
    <source>
        <dbReference type="SMART" id="SM00385"/>
    </source>
</evidence>
<keyword evidence="7" id="KW-1185">Reference proteome</keyword>
<evidence type="ECO:0000313" key="7">
    <source>
        <dbReference type="Proteomes" id="UP001558713"/>
    </source>
</evidence>
<dbReference type="Pfam" id="PF00134">
    <property type="entry name" value="Cyclin_N"/>
    <property type="match status" value="1"/>
</dbReference>
<proteinExistence type="inferred from homology"/>
<accession>A0ABD1A1T5</accession>
<keyword evidence="1" id="KW-0132">Cell division</keyword>